<evidence type="ECO:0000313" key="4">
    <source>
        <dbReference type="Proteomes" id="UP000034543"/>
    </source>
</evidence>
<keyword evidence="2" id="KW-0472">Membrane</keyword>
<evidence type="ECO:0000256" key="1">
    <source>
        <dbReference type="SAM" id="MobiDB-lite"/>
    </source>
</evidence>
<name>A0A0G1CG26_9BACT</name>
<evidence type="ECO:0000313" key="3">
    <source>
        <dbReference type="EMBL" id="KKS84429.1"/>
    </source>
</evidence>
<keyword evidence="2" id="KW-1133">Transmembrane helix</keyword>
<reference evidence="3 4" key="1">
    <citation type="journal article" date="2015" name="Nature">
        <title>rRNA introns, odd ribosomes, and small enigmatic genomes across a large radiation of phyla.</title>
        <authorList>
            <person name="Brown C.T."/>
            <person name="Hug L.A."/>
            <person name="Thomas B.C."/>
            <person name="Sharon I."/>
            <person name="Castelle C.J."/>
            <person name="Singh A."/>
            <person name="Wilkins M.J."/>
            <person name="Williams K.H."/>
            <person name="Banfield J.F."/>
        </authorList>
    </citation>
    <scope>NUCLEOTIDE SEQUENCE [LARGE SCALE GENOMIC DNA]</scope>
</reference>
<protein>
    <submittedName>
        <fullName evidence="3">Uncharacterized protein</fullName>
    </submittedName>
</protein>
<dbReference type="Proteomes" id="UP000034543">
    <property type="component" value="Unassembled WGS sequence"/>
</dbReference>
<feature type="transmembrane region" description="Helical" evidence="2">
    <location>
        <begin position="54"/>
        <end position="74"/>
    </location>
</feature>
<feature type="transmembrane region" description="Helical" evidence="2">
    <location>
        <begin position="245"/>
        <end position="264"/>
    </location>
</feature>
<feature type="region of interest" description="Disordered" evidence="1">
    <location>
        <begin position="135"/>
        <end position="167"/>
    </location>
</feature>
<dbReference type="AlphaFoldDB" id="A0A0G1CG26"/>
<feature type="compositionally biased region" description="Polar residues" evidence="1">
    <location>
        <begin position="1"/>
        <end position="24"/>
    </location>
</feature>
<dbReference type="EMBL" id="LCFB01000019">
    <property type="protein sequence ID" value="KKS84429.1"/>
    <property type="molecule type" value="Genomic_DNA"/>
</dbReference>
<feature type="compositionally biased region" description="Gly residues" evidence="1">
    <location>
        <begin position="135"/>
        <end position="147"/>
    </location>
</feature>
<keyword evidence="2" id="KW-0812">Transmembrane</keyword>
<comment type="caution">
    <text evidence="3">The sequence shown here is derived from an EMBL/GenBank/DDBJ whole genome shotgun (WGS) entry which is preliminary data.</text>
</comment>
<sequence>MDDPTNQLQTNTTFNAYTPQTTEPVDSPAAQPPPPFMTDIPAAENPPPKKSNKFLVAAIVLLLIITIPFVVYVAQQQQDIRQRAQTYCNNGNPNATTHRECQNGLCVTVNNAAGVCDLEDNNTCDTNSQCTSGGSNNGGNNNGGNNTGGTNVTASPSPSPSASPSPSPSPVVNCNVGCSSSTECNNANLVCYVAAGQTTGFCRNPSCPTSANDTNNDCNCESTISTTQQSQSPAVTPQVPKAGTMWPTVFVVIGGIVLLGLGLAL</sequence>
<evidence type="ECO:0000256" key="2">
    <source>
        <dbReference type="SAM" id="Phobius"/>
    </source>
</evidence>
<proteinExistence type="predicted"/>
<feature type="region of interest" description="Disordered" evidence="1">
    <location>
        <begin position="1"/>
        <end position="45"/>
    </location>
</feature>
<gene>
    <name evidence="3" type="ORF">UV59_C0019G0004</name>
</gene>
<dbReference type="STRING" id="1618436.UV59_C0019G0004"/>
<organism evidence="3 4">
    <name type="scientific">Candidatus Gottesmanbacteria bacterium GW2011_GWA1_43_11</name>
    <dbReference type="NCBI Taxonomy" id="1618436"/>
    <lineage>
        <taxon>Bacteria</taxon>
        <taxon>Candidatus Gottesmaniibacteriota</taxon>
    </lineage>
</organism>
<accession>A0A0G1CG26</accession>
<feature type="compositionally biased region" description="Pro residues" evidence="1">
    <location>
        <begin position="157"/>
        <end position="167"/>
    </location>
</feature>